<dbReference type="PANTHER" id="PTHR44858:SF1">
    <property type="entry name" value="UDP-N-ACETYLGLUCOSAMINE--PEPTIDE N-ACETYLGLUCOSAMINYLTRANSFERASE SPINDLY-RELATED"/>
    <property type="match status" value="1"/>
</dbReference>
<protein>
    <submittedName>
        <fullName evidence="4">Uncharacterized protein</fullName>
    </submittedName>
</protein>
<dbReference type="InterPro" id="IPR019734">
    <property type="entry name" value="TPR_rpt"/>
</dbReference>
<sequence length="269" mass="30943">MSISSDERLSRLEIGTALFKAKQVEEAYPYFQAALDFDRNLTPQNSAKALYYIAETLFNKREYDMALHHYNISIDLYADDFQVYFDRGYLRQKLRLTQASIDDFNKSIELNPDFASTYHNRAVAYKHIGNIEQAIIDFRRAISLPGNHVRTKKSLLELLLPRAMRYGETGQTEKALQVLDECVHLDPVPAQVFMERANLYMGLGRHADAIDDITLALELRPNSCELLKIRAVAYEKLGENRLAMSDYEAVLERQETRTASRDIHATLQT</sequence>
<keyword evidence="1" id="KW-0677">Repeat</keyword>
<feature type="repeat" description="TPR" evidence="3">
    <location>
        <begin position="115"/>
        <end position="148"/>
    </location>
</feature>
<dbReference type="Gene3D" id="1.25.40.10">
    <property type="entry name" value="Tetratricopeptide repeat domain"/>
    <property type="match status" value="3"/>
</dbReference>
<evidence type="ECO:0000256" key="3">
    <source>
        <dbReference type="PROSITE-ProRule" id="PRU00339"/>
    </source>
</evidence>
<dbReference type="Pfam" id="PF13431">
    <property type="entry name" value="TPR_17"/>
    <property type="match status" value="1"/>
</dbReference>
<feature type="repeat" description="TPR" evidence="3">
    <location>
        <begin position="81"/>
        <end position="114"/>
    </location>
</feature>
<organism evidence="4">
    <name type="scientific">Spongospora subterranea</name>
    <dbReference type="NCBI Taxonomy" id="70186"/>
    <lineage>
        <taxon>Eukaryota</taxon>
        <taxon>Sar</taxon>
        <taxon>Rhizaria</taxon>
        <taxon>Endomyxa</taxon>
        <taxon>Phytomyxea</taxon>
        <taxon>Plasmodiophorida</taxon>
        <taxon>Plasmodiophoridae</taxon>
        <taxon>Spongospora</taxon>
    </lineage>
</organism>
<dbReference type="PROSITE" id="PS50005">
    <property type="entry name" value="TPR"/>
    <property type="match status" value="3"/>
</dbReference>
<keyword evidence="2 3" id="KW-0802">TPR repeat</keyword>
<feature type="non-terminal residue" evidence="4">
    <location>
        <position position="269"/>
    </location>
</feature>
<dbReference type="EMBL" id="HACM01005081">
    <property type="protein sequence ID" value="CRZ05523.1"/>
    <property type="molecule type" value="Transcribed_RNA"/>
</dbReference>
<dbReference type="InterPro" id="IPR011990">
    <property type="entry name" value="TPR-like_helical_dom_sf"/>
</dbReference>
<evidence type="ECO:0000256" key="1">
    <source>
        <dbReference type="ARBA" id="ARBA00022737"/>
    </source>
</evidence>
<dbReference type="InterPro" id="IPR050498">
    <property type="entry name" value="Ycf3"/>
</dbReference>
<dbReference type="SMART" id="SM00028">
    <property type="entry name" value="TPR"/>
    <property type="match status" value="6"/>
</dbReference>
<evidence type="ECO:0000313" key="4">
    <source>
        <dbReference type="EMBL" id="CRZ05523.1"/>
    </source>
</evidence>
<dbReference type="Pfam" id="PF13432">
    <property type="entry name" value="TPR_16"/>
    <property type="match status" value="1"/>
</dbReference>
<accession>A0A0H5QU34</accession>
<proteinExistence type="predicted"/>
<reference evidence="4" key="1">
    <citation type="submission" date="2015-04" db="EMBL/GenBank/DDBJ databases">
        <title>The genome sequence of the plant pathogenic Rhizarian Plasmodiophora brassicae reveals insights in its biotrophic life cycle and the origin of chitin synthesis.</title>
        <authorList>
            <person name="Schwelm A."/>
            <person name="Fogelqvist J."/>
            <person name="Knaust A."/>
            <person name="Julke S."/>
            <person name="Lilja T."/>
            <person name="Dhandapani V."/>
            <person name="Bonilla-Rosso G."/>
            <person name="Karlsson M."/>
            <person name="Shevchenko A."/>
            <person name="Choi S.R."/>
            <person name="Kim H.G."/>
            <person name="Park J.Y."/>
            <person name="Lim Y.P."/>
            <person name="Ludwig-Muller J."/>
            <person name="Dixelius C."/>
        </authorList>
    </citation>
    <scope>NUCLEOTIDE SEQUENCE</scope>
    <source>
        <tissue evidence="4">Potato root galls</tissue>
    </source>
</reference>
<dbReference type="PANTHER" id="PTHR44858">
    <property type="entry name" value="TETRATRICOPEPTIDE REPEAT PROTEIN 6"/>
    <property type="match status" value="1"/>
</dbReference>
<name>A0A0H5QU34_9EUKA</name>
<dbReference type="SUPFAM" id="SSF81901">
    <property type="entry name" value="HCP-like"/>
    <property type="match status" value="1"/>
</dbReference>
<feature type="repeat" description="TPR" evidence="3">
    <location>
        <begin position="190"/>
        <end position="223"/>
    </location>
</feature>
<dbReference type="AlphaFoldDB" id="A0A0H5QU34"/>
<evidence type="ECO:0000256" key="2">
    <source>
        <dbReference type="ARBA" id="ARBA00022803"/>
    </source>
</evidence>